<keyword evidence="3" id="KW-1185">Reference proteome</keyword>
<sequence length="57" mass="6560">MKNDSIVKYLEGGGDREQKERSSKREAESIEKRKRLTMTNALDCNLSVDNCKQVQKT</sequence>
<reference evidence="2" key="1">
    <citation type="journal article" date="2019" name="bioRxiv">
        <title>The Genome of the Zebra Mussel, Dreissena polymorpha: A Resource for Invasive Species Research.</title>
        <authorList>
            <person name="McCartney M.A."/>
            <person name="Auch B."/>
            <person name="Kono T."/>
            <person name="Mallez S."/>
            <person name="Zhang Y."/>
            <person name="Obille A."/>
            <person name="Becker A."/>
            <person name="Abrahante J.E."/>
            <person name="Garbe J."/>
            <person name="Badalamenti J.P."/>
            <person name="Herman A."/>
            <person name="Mangelson H."/>
            <person name="Liachko I."/>
            <person name="Sullivan S."/>
            <person name="Sone E.D."/>
            <person name="Koren S."/>
            <person name="Silverstein K.A.T."/>
            <person name="Beckman K.B."/>
            <person name="Gohl D.M."/>
        </authorList>
    </citation>
    <scope>NUCLEOTIDE SEQUENCE</scope>
    <source>
        <strain evidence="2">Duluth1</strain>
        <tissue evidence="2">Whole animal</tissue>
    </source>
</reference>
<feature type="compositionally biased region" description="Basic and acidic residues" evidence="1">
    <location>
        <begin position="13"/>
        <end position="31"/>
    </location>
</feature>
<comment type="caution">
    <text evidence="2">The sequence shown here is derived from an EMBL/GenBank/DDBJ whole genome shotgun (WGS) entry which is preliminary data.</text>
</comment>
<dbReference type="AlphaFoldDB" id="A0A9D4CKQ0"/>
<reference evidence="2" key="2">
    <citation type="submission" date="2020-11" db="EMBL/GenBank/DDBJ databases">
        <authorList>
            <person name="McCartney M.A."/>
            <person name="Auch B."/>
            <person name="Kono T."/>
            <person name="Mallez S."/>
            <person name="Becker A."/>
            <person name="Gohl D.M."/>
            <person name="Silverstein K.A.T."/>
            <person name="Koren S."/>
            <person name="Bechman K.B."/>
            <person name="Herman A."/>
            <person name="Abrahante J.E."/>
            <person name="Garbe J."/>
        </authorList>
    </citation>
    <scope>NUCLEOTIDE SEQUENCE</scope>
    <source>
        <strain evidence="2">Duluth1</strain>
        <tissue evidence="2">Whole animal</tissue>
    </source>
</reference>
<evidence type="ECO:0000313" key="3">
    <source>
        <dbReference type="Proteomes" id="UP000828390"/>
    </source>
</evidence>
<accession>A0A9D4CKQ0</accession>
<evidence type="ECO:0000313" key="2">
    <source>
        <dbReference type="EMBL" id="KAH3726065.1"/>
    </source>
</evidence>
<feature type="region of interest" description="Disordered" evidence="1">
    <location>
        <begin position="1"/>
        <end position="32"/>
    </location>
</feature>
<dbReference type="EMBL" id="JAIWYP010000012">
    <property type="protein sequence ID" value="KAH3726065.1"/>
    <property type="molecule type" value="Genomic_DNA"/>
</dbReference>
<dbReference type="Proteomes" id="UP000828390">
    <property type="component" value="Unassembled WGS sequence"/>
</dbReference>
<organism evidence="2 3">
    <name type="scientific">Dreissena polymorpha</name>
    <name type="common">Zebra mussel</name>
    <name type="synonym">Mytilus polymorpha</name>
    <dbReference type="NCBI Taxonomy" id="45954"/>
    <lineage>
        <taxon>Eukaryota</taxon>
        <taxon>Metazoa</taxon>
        <taxon>Spiralia</taxon>
        <taxon>Lophotrochozoa</taxon>
        <taxon>Mollusca</taxon>
        <taxon>Bivalvia</taxon>
        <taxon>Autobranchia</taxon>
        <taxon>Heteroconchia</taxon>
        <taxon>Euheterodonta</taxon>
        <taxon>Imparidentia</taxon>
        <taxon>Neoheterodontei</taxon>
        <taxon>Myida</taxon>
        <taxon>Dreissenoidea</taxon>
        <taxon>Dreissenidae</taxon>
        <taxon>Dreissena</taxon>
    </lineage>
</organism>
<name>A0A9D4CKQ0_DREPO</name>
<proteinExistence type="predicted"/>
<protein>
    <submittedName>
        <fullName evidence="2">Uncharacterized protein</fullName>
    </submittedName>
</protein>
<gene>
    <name evidence="2" type="ORF">DPMN_051921</name>
</gene>
<evidence type="ECO:0000256" key="1">
    <source>
        <dbReference type="SAM" id="MobiDB-lite"/>
    </source>
</evidence>